<feature type="non-terminal residue" evidence="1">
    <location>
        <position position="311"/>
    </location>
</feature>
<sequence length="311" mass="30959">MADTTTTNLLLTKPEVGASTDTWGTKINTDLDSVDAVFAAAGTGTSVGLNVGSGKTLSVAGTLTATGTQSLSAATLTAPIIDNPKLGYATTATAAGTTTLTVTSANQQFFTGTTTQTVVLPVTSTLALGMSYFIKNNSTGIVTVQSSGANTIATVPPGKYATFTCILTSGTTAASWNASVVIPAGTTAIAPILLTSGTNLTTATAGALEYDGKVVYATPQSTQRGVVPGAQFYRLNADLVGANATGAQNILGVGVTLSASTVYAFRLHFVLTKSAGATSRIVSISFGGTATLNNIAYGGLAGSGNSAYPPG</sequence>
<organism evidence="1">
    <name type="scientific">uncultured Caudovirales phage</name>
    <dbReference type="NCBI Taxonomy" id="2100421"/>
    <lineage>
        <taxon>Viruses</taxon>
        <taxon>Duplodnaviria</taxon>
        <taxon>Heunggongvirae</taxon>
        <taxon>Uroviricota</taxon>
        <taxon>Caudoviricetes</taxon>
        <taxon>Peduoviridae</taxon>
        <taxon>Maltschvirus</taxon>
        <taxon>Maltschvirus maltsch</taxon>
    </lineage>
</organism>
<gene>
    <name evidence="1" type="ORF">UFOVP189_1</name>
</gene>
<proteinExistence type="predicted"/>
<accession>A0A6J7WJN9</accession>
<name>A0A6J7WJN9_9CAUD</name>
<protein>
    <submittedName>
        <fullName evidence="1">Uncharacterized protein</fullName>
    </submittedName>
</protein>
<dbReference type="EMBL" id="LR798234">
    <property type="protein sequence ID" value="CAB5212332.1"/>
    <property type="molecule type" value="Genomic_DNA"/>
</dbReference>
<evidence type="ECO:0000313" key="1">
    <source>
        <dbReference type="EMBL" id="CAB5212332.1"/>
    </source>
</evidence>
<reference evidence="1" key="1">
    <citation type="submission" date="2020-05" db="EMBL/GenBank/DDBJ databases">
        <authorList>
            <person name="Chiriac C."/>
            <person name="Salcher M."/>
            <person name="Ghai R."/>
            <person name="Kavagutti S V."/>
        </authorList>
    </citation>
    <scope>NUCLEOTIDE SEQUENCE</scope>
</reference>